<name>A0A2W0HPH3_9BACI</name>
<evidence type="ECO:0000313" key="1">
    <source>
        <dbReference type="EMBL" id="PYZ99002.1"/>
    </source>
</evidence>
<accession>A0A2W0HPH3</accession>
<sequence>MTEKHDHKLIITIVKRGKSKKVTKASKKAGAEGGTILLGQGVGIHEKGKTFGLDQIYEKDVVLTLVPDHILPQVMEAITEAVKLNTKGKGIGCILDIKKTIGINHLDYEEIEKEDLDEMTDNTKGFNLILTIVNKGDSGKVVDNSIEAGAEGGTVLSGRGSGIHEKAKIMSLNIEPEKDIVLTLIKRDKTRHVLEKIEKGSRLNEPGKGICFVLPVEETVGIHHLLQDEQK</sequence>
<dbReference type="Gene3D" id="3.30.70.120">
    <property type="match status" value="2"/>
</dbReference>
<dbReference type="SUPFAM" id="SSF54913">
    <property type="entry name" value="GlnB-like"/>
    <property type="match status" value="2"/>
</dbReference>
<evidence type="ECO:0000313" key="2">
    <source>
        <dbReference type="Proteomes" id="UP000248066"/>
    </source>
</evidence>
<organism evidence="1 2">
    <name type="scientific">Alteribacter lacisalsi</name>
    <dbReference type="NCBI Taxonomy" id="2045244"/>
    <lineage>
        <taxon>Bacteria</taxon>
        <taxon>Bacillati</taxon>
        <taxon>Bacillota</taxon>
        <taxon>Bacilli</taxon>
        <taxon>Bacillales</taxon>
        <taxon>Bacillaceae</taxon>
        <taxon>Alteribacter</taxon>
    </lineage>
</organism>
<dbReference type="RefSeq" id="WP_110519375.1">
    <property type="nucleotide sequence ID" value="NZ_PDOF01000001.1"/>
</dbReference>
<protein>
    <submittedName>
        <fullName evidence="1">PII family protein</fullName>
    </submittedName>
</protein>
<dbReference type="PROSITE" id="PS51343">
    <property type="entry name" value="PII_GLNB_DOM"/>
    <property type="match status" value="2"/>
</dbReference>
<dbReference type="EMBL" id="PDOF01000001">
    <property type="protein sequence ID" value="PYZ99002.1"/>
    <property type="molecule type" value="Genomic_DNA"/>
</dbReference>
<proteinExistence type="predicted"/>
<dbReference type="OrthoDB" id="9803021at2"/>
<keyword evidence="2" id="KW-1185">Reference proteome</keyword>
<dbReference type="AlphaFoldDB" id="A0A2W0HPH3"/>
<dbReference type="InterPro" id="IPR011322">
    <property type="entry name" value="N-reg_PII-like_a/b"/>
</dbReference>
<comment type="caution">
    <text evidence="1">The sequence shown here is derived from an EMBL/GenBank/DDBJ whole genome shotgun (WGS) entry which is preliminary data.</text>
</comment>
<dbReference type="InterPro" id="IPR002187">
    <property type="entry name" value="N-reg_PII"/>
</dbReference>
<dbReference type="Proteomes" id="UP000248066">
    <property type="component" value="Unassembled WGS sequence"/>
</dbReference>
<dbReference type="InterPro" id="IPR015867">
    <property type="entry name" value="N-reg_PII/ATP_PRibTrfase_C"/>
</dbReference>
<dbReference type="Pfam" id="PF00543">
    <property type="entry name" value="P-II"/>
    <property type="match status" value="2"/>
</dbReference>
<reference evidence="1 2" key="1">
    <citation type="submission" date="2017-10" db="EMBL/GenBank/DDBJ databases">
        <title>Bacillus sp. nov., a halophilic bacterium isolated from a Yangshapao Lake.</title>
        <authorList>
            <person name="Wang H."/>
        </authorList>
    </citation>
    <scope>NUCLEOTIDE SEQUENCE [LARGE SCALE GENOMIC DNA]</scope>
    <source>
        <strain evidence="1 2">YSP-3</strain>
    </source>
</reference>
<gene>
    <name evidence="1" type="ORF">CR205_10690</name>
</gene>
<dbReference type="GO" id="GO:0030234">
    <property type="term" value="F:enzyme regulator activity"/>
    <property type="evidence" value="ECO:0007669"/>
    <property type="project" value="InterPro"/>
</dbReference>
<dbReference type="SMART" id="SM00938">
    <property type="entry name" value="P-II"/>
    <property type="match status" value="1"/>
</dbReference>
<dbReference type="GO" id="GO:0006808">
    <property type="term" value="P:regulation of nitrogen utilization"/>
    <property type="evidence" value="ECO:0007669"/>
    <property type="project" value="InterPro"/>
</dbReference>